<dbReference type="PROSITE" id="PS51318">
    <property type="entry name" value="TAT"/>
    <property type="match status" value="1"/>
</dbReference>
<protein>
    <recommendedName>
        <fullName evidence="5">Secreted protein</fullName>
    </recommendedName>
</protein>
<feature type="region of interest" description="Disordered" evidence="1">
    <location>
        <begin position="242"/>
        <end position="264"/>
    </location>
</feature>
<evidence type="ECO:0000256" key="1">
    <source>
        <dbReference type="SAM" id="MobiDB-lite"/>
    </source>
</evidence>
<dbReference type="InterPro" id="IPR006311">
    <property type="entry name" value="TAT_signal"/>
</dbReference>
<feature type="compositionally biased region" description="Polar residues" evidence="1">
    <location>
        <begin position="245"/>
        <end position="258"/>
    </location>
</feature>
<dbReference type="AlphaFoldDB" id="A0A853C4V6"/>
<reference evidence="3 4" key="1">
    <citation type="submission" date="2020-07" db="EMBL/GenBank/DDBJ databases">
        <title>Sequencing the genomes of 1000 actinobacteria strains.</title>
        <authorList>
            <person name="Klenk H.-P."/>
        </authorList>
    </citation>
    <scope>NUCLEOTIDE SEQUENCE [LARGE SCALE GENOMIC DNA]</scope>
    <source>
        <strain evidence="3 4">DSM 103833</strain>
    </source>
</reference>
<feature type="signal peptide" evidence="2">
    <location>
        <begin position="1"/>
        <end position="31"/>
    </location>
</feature>
<evidence type="ECO:0000313" key="4">
    <source>
        <dbReference type="Proteomes" id="UP000530424"/>
    </source>
</evidence>
<dbReference type="EMBL" id="JACCFP010000001">
    <property type="protein sequence ID" value="NYJ02494.1"/>
    <property type="molecule type" value="Genomic_DNA"/>
</dbReference>
<dbReference type="Proteomes" id="UP000530424">
    <property type="component" value="Unassembled WGS sequence"/>
</dbReference>
<evidence type="ECO:0000313" key="3">
    <source>
        <dbReference type="EMBL" id="NYJ02494.1"/>
    </source>
</evidence>
<gene>
    <name evidence="3" type="ORF">HNR19_003192</name>
</gene>
<sequence>MLRTARRLATLAATTTAAAAALVAAPAPAQAAPVTFENCPTYSDQCFKAVTTGGSFTIGPLTLPLEGEITLTGGMSGTEMVTPLDEPKLVATPLQVPGGLLGLAGTEKLLPGVTDIKATTQLAGVPEINIFDVLYGEGPGVILPVKIKLANPLLGPSCYIGSDANPITLRLTTGTTAPPAPNQPITGDRGTLTFDPASGAVVTEGTRIVDNAFAVPAATGCSALGVKLLNLDSVVNGRQKLPSPAGTNTAILESSSAFGPNPAG</sequence>
<accession>A0A853C4V6</accession>
<keyword evidence="2" id="KW-0732">Signal</keyword>
<name>A0A853C4V6_9ACTN</name>
<evidence type="ECO:0000256" key="2">
    <source>
        <dbReference type="SAM" id="SignalP"/>
    </source>
</evidence>
<comment type="caution">
    <text evidence="3">The sequence shown here is derived from an EMBL/GenBank/DDBJ whole genome shotgun (WGS) entry which is preliminary data.</text>
</comment>
<organism evidence="3 4">
    <name type="scientific">Nocardioides thalensis</name>
    <dbReference type="NCBI Taxonomy" id="1914755"/>
    <lineage>
        <taxon>Bacteria</taxon>
        <taxon>Bacillati</taxon>
        <taxon>Actinomycetota</taxon>
        <taxon>Actinomycetes</taxon>
        <taxon>Propionibacteriales</taxon>
        <taxon>Nocardioidaceae</taxon>
        <taxon>Nocardioides</taxon>
    </lineage>
</organism>
<proteinExistence type="predicted"/>
<evidence type="ECO:0008006" key="5">
    <source>
        <dbReference type="Google" id="ProtNLM"/>
    </source>
</evidence>
<dbReference type="RefSeq" id="WP_179668857.1">
    <property type="nucleotide sequence ID" value="NZ_JACCFP010000001.1"/>
</dbReference>
<keyword evidence="4" id="KW-1185">Reference proteome</keyword>
<feature type="chain" id="PRO_5032761789" description="Secreted protein" evidence="2">
    <location>
        <begin position="32"/>
        <end position="264"/>
    </location>
</feature>